<evidence type="ECO:0000313" key="3">
    <source>
        <dbReference type="Proteomes" id="UP001314205"/>
    </source>
</evidence>
<dbReference type="AlphaFoldDB" id="A0AAV1LME6"/>
<sequence length="169" mass="19523">MIDRTTRWPETIATDDTSADYVARIIYENWITRFESPKTITTDQGRNYESNIFLKLLQTIGIQKTRTTAYHPQSNGIVERWHRTLKTALKTRLSQHTKWIYELATVLLGLRATPRTDTSLSAAQLTYVCSIRLSCDFFTSTSSNNQEMNYDFVTQLQESINKALSSKRT</sequence>
<dbReference type="SUPFAM" id="SSF53098">
    <property type="entry name" value="Ribonuclease H-like"/>
    <property type="match status" value="1"/>
</dbReference>
<organism evidence="2 3">
    <name type="scientific">Parnassius mnemosyne</name>
    <name type="common">clouded apollo</name>
    <dbReference type="NCBI Taxonomy" id="213953"/>
    <lineage>
        <taxon>Eukaryota</taxon>
        <taxon>Metazoa</taxon>
        <taxon>Ecdysozoa</taxon>
        <taxon>Arthropoda</taxon>
        <taxon>Hexapoda</taxon>
        <taxon>Insecta</taxon>
        <taxon>Pterygota</taxon>
        <taxon>Neoptera</taxon>
        <taxon>Endopterygota</taxon>
        <taxon>Lepidoptera</taxon>
        <taxon>Glossata</taxon>
        <taxon>Ditrysia</taxon>
        <taxon>Papilionoidea</taxon>
        <taxon>Papilionidae</taxon>
        <taxon>Parnassiinae</taxon>
        <taxon>Parnassini</taxon>
        <taxon>Parnassius</taxon>
        <taxon>Driopa</taxon>
    </lineage>
</organism>
<accession>A0AAV1LME6</accession>
<dbReference type="PANTHER" id="PTHR38681:SF1">
    <property type="entry name" value="RETROVIRUS-RELATED POL POLYPROTEIN FROM TRANSPOSON 412-LIKE PROTEIN"/>
    <property type="match status" value="1"/>
</dbReference>
<dbReference type="Gene3D" id="3.30.420.10">
    <property type="entry name" value="Ribonuclease H-like superfamily/Ribonuclease H"/>
    <property type="match status" value="1"/>
</dbReference>
<gene>
    <name evidence="2" type="ORF">PARMNEM_LOCUS15445</name>
</gene>
<proteinExistence type="predicted"/>
<dbReference type="Proteomes" id="UP001314205">
    <property type="component" value="Unassembled WGS sequence"/>
</dbReference>
<protein>
    <recommendedName>
        <fullName evidence="1">Integrase catalytic domain-containing protein</fullName>
    </recommendedName>
</protein>
<feature type="domain" description="Integrase catalytic" evidence="1">
    <location>
        <begin position="1"/>
        <end position="132"/>
    </location>
</feature>
<dbReference type="InterPro" id="IPR036397">
    <property type="entry name" value="RNaseH_sf"/>
</dbReference>
<reference evidence="2 3" key="1">
    <citation type="submission" date="2023-11" db="EMBL/GenBank/DDBJ databases">
        <authorList>
            <person name="Hedman E."/>
            <person name="Englund M."/>
            <person name="Stromberg M."/>
            <person name="Nyberg Akerstrom W."/>
            <person name="Nylinder S."/>
            <person name="Jareborg N."/>
            <person name="Kallberg Y."/>
            <person name="Kronander E."/>
        </authorList>
    </citation>
    <scope>NUCLEOTIDE SEQUENCE [LARGE SCALE GENOMIC DNA]</scope>
</reference>
<dbReference type="InterPro" id="IPR012337">
    <property type="entry name" value="RNaseH-like_sf"/>
</dbReference>
<dbReference type="GO" id="GO:0015074">
    <property type="term" value="P:DNA integration"/>
    <property type="evidence" value="ECO:0007669"/>
    <property type="project" value="InterPro"/>
</dbReference>
<name>A0AAV1LME6_9NEOP</name>
<dbReference type="EMBL" id="CAVLGL010000093">
    <property type="protein sequence ID" value="CAK1596050.1"/>
    <property type="molecule type" value="Genomic_DNA"/>
</dbReference>
<comment type="caution">
    <text evidence="2">The sequence shown here is derived from an EMBL/GenBank/DDBJ whole genome shotgun (WGS) entry which is preliminary data.</text>
</comment>
<dbReference type="GO" id="GO:0003676">
    <property type="term" value="F:nucleic acid binding"/>
    <property type="evidence" value="ECO:0007669"/>
    <property type="project" value="InterPro"/>
</dbReference>
<dbReference type="PANTHER" id="PTHR38681">
    <property type="entry name" value="RETROVIRUS-RELATED POL POLYPROTEIN FROM TRANSPOSON 412-LIKE PROTEIN-RELATED"/>
    <property type="match status" value="1"/>
</dbReference>
<dbReference type="PROSITE" id="PS50994">
    <property type="entry name" value="INTEGRASE"/>
    <property type="match status" value="1"/>
</dbReference>
<dbReference type="InterPro" id="IPR001584">
    <property type="entry name" value="Integrase_cat-core"/>
</dbReference>
<evidence type="ECO:0000313" key="2">
    <source>
        <dbReference type="EMBL" id="CAK1596050.1"/>
    </source>
</evidence>
<evidence type="ECO:0000259" key="1">
    <source>
        <dbReference type="PROSITE" id="PS50994"/>
    </source>
</evidence>
<keyword evidence="3" id="KW-1185">Reference proteome</keyword>
<dbReference type="Pfam" id="PF00665">
    <property type="entry name" value="rve"/>
    <property type="match status" value="1"/>
</dbReference>